<dbReference type="EMBL" id="JAIWYP010000009">
    <property type="protein sequence ID" value="KAH3774326.1"/>
    <property type="molecule type" value="Genomic_DNA"/>
</dbReference>
<reference evidence="3" key="2">
    <citation type="submission" date="2020-11" db="EMBL/GenBank/DDBJ databases">
        <authorList>
            <person name="McCartney M.A."/>
            <person name="Auch B."/>
            <person name="Kono T."/>
            <person name="Mallez S."/>
            <person name="Becker A."/>
            <person name="Gohl D.M."/>
            <person name="Silverstein K.A.T."/>
            <person name="Koren S."/>
            <person name="Bechman K.B."/>
            <person name="Herman A."/>
            <person name="Abrahante J.E."/>
            <person name="Garbe J."/>
        </authorList>
    </citation>
    <scope>NUCLEOTIDE SEQUENCE</scope>
    <source>
        <strain evidence="3">Duluth1</strain>
        <tissue evidence="3">Whole animal</tissue>
    </source>
</reference>
<keyword evidence="4" id="KW-1185">Reference proteome</keyword>
<keyword evidence="2" id="KW-0812">Transmembrane</keyword>
<dbReference type="Pfam" id="PF03676">
    <property type="entry name" value="PHAF1"/>
    <property type="match status" value="1"/>
</dbReference>
<reference evidence="3" key="1">
    <citation type="journal article" date="2019" name="bioRxiv">
        <title>The Genome of the Zebra Mussel, Dreissena polymorpha: A Resource for Invasive Species Research.</title>
        <authorList>
            <person name="McCartney M.A."/>
            <person name="Auch B."/>
            <person name="Kono T."/>
            <person name="Mallez S."/>
            <person name="Zhang Y."/>
            <person name="Obille A."/>
            <person name="Becker A."/>
            <person name="Abrahante J.E."/>
            <person name="Garbe J."/>
            <person name="Badalamenti J.P."/>
            <person name="Herman A."/>
            <person name="Mangelson H."/>
            <person name="Liachko I."/>
            <person name="Sullivan S."/>
            <person name="Sone E.D."/>
            <person name="Koren S."/>
            <person name="Silverstein K.A.T."/>
            <person name="Beckman K.B."/>
            <person name="Gohl D.M."/>
        </authorList>
    </citation>
    <scope>NUCLEOTIDE SEQUENCE</scope>
    <source>
        <strain evidence="3">Duluth1</strain>
        <tissue evidence="3">Whole animal</tissue>
    </source>
</reference>
<dbReference type="InterPro" id="IPR005373">
    <property type="entry name" value="PHAF1"/>
</dbReference>
<comment type="similarity">
    <text evidence="1">Belongs to the PHAF1 family.</text>
</comment>
<evidence type="ECO:0000256" key="2">
    <source>
        <dbReference type="SAM" id="Phobius"/>
    </source>
</evidence>
<dbReference type="AlphaFoldDB" id="A0A9D4E8S1"/>
<gene>
    <name evidence="3" type="ORF">DPMN_175705</name>
</gene>
<accession>A0A9D4E8S1</accession>
<keyword evidence="2" id="KW-1133">Transmembrane helix</keyword>
<protein>
    <submittedName>
        <fullName evidence="3">Uncharacterized protein</fullName>
    </submittedName>
</protein>
<dbReference type="InterPro" id="IPR039156">
    <property type="entry name" value="PHAF1/BROMI"/>
</dbReference>
<feature type="transmembrane region" description="Helical" evidence="2">
    <location>
        <begin position="56"/>
        <end position="82"/>
    </location>
</feature>
<dbReference type="GO" id="GO:0005802">
    <property type="term" value="C:trans-Golgi network"/>
    <property type="evidence" value="ECO:0007669"/>
    <property type="project" value="TreeGrafter"/>
</dbReference>
<proteinExistence type="inferred from homology"/>
<organism evidence="3 4">
    <name type="scientific">Dreissena polymorpha</name>
    <name type="common">Zebra mussel</name>
    <name type="synonym">Mytilus polymorpha</name>
    <dbReference type="NCBI Taxonomy" id="45954"/>
    <lineage>
        <taxon>Eukaryota</taxon>
        <taxon>Metazoa</taxon>
        <taxon>Spiralia</taxon>
        <taxon>Lophotrochozoa</taxon>
        <taxon>Mollusca</taxon>
        <taxon>Bivalvia</taxon>
        <taxon>Autobranchia</taxon>
        <taxon>Heteroconchia</taxon>
        <taxon>Euheterodonta</taxon>
        <taxon>Imparidentia</taxon>
        <taxon>Neoheterodontei</taxon>
        <taxon>Myida</taxon>
        <taxon>Dreissenoidea</taxon>
        <taxon>Dreissenidae</taxon>
        <taxon>Dreissena</taxon>
    </lineage>
</organism>
<dbReference type="PANTHER" id="PTHR13465">
    <property type="entry name" value="UPF0183 PROTEIN"/>
    <property type="match status" value="1"/>
</dbReference>
<keyword evidence="2" id="KW-0472">Membrane</keyword>
<evidence type="ECO:0000256" key="1">
    <source>
        <dbReference type="ARBA" id="ARBA00024339"/>
    </source>
</evidence>
<dbReference type="Proteomes" id="UP000828390">
    <property type="component" value="Unassembled WGS sequence"/>
</dbReference>
<name>A0A9D4E8S1_DREPO</name>
<evidence type="ECO:0000313" key="4">
    <source>
        <dbReference type="Proteomes" id="UP000828390"/>
    </source>
</evidence>
<sequence length="445" mass="50312">CGNRILKAFANSLDPDETPQNVAAHIYCLIFMKLGQKIHPDNILDEFKNDAVVGDILFLPCLLVGLLVGLLGPLIMDLVIYLSQDGIRLIFDPVSQRLKIIEVSNMSKVKLKYCGVHFNTSTIQPTIEQIDQSFGATHPGVYNSEKQLFVLNFRGLSFDFPIESKFEPRYAHGLGSLQFPTGASPIVSRMCIYSGNSLLETRAPPLPITCFHGNCYVDCLEVIRDSKCTKALKFILFTEGTEPGKLLDPRKKTVERLVHFGDSPNDVISALGCPEKVYYKSNDKMKIHTPDPQRRVRTSSDYFYNYFTMGVDVLFDANTHEVKKFLLHTNYPGHFNFNMYCRCEFKIPVIIEREKPQPLAQTGETEEEEVIITAYSKWDSVQKLLVKPDNRPVILNRASTTNTSNPFGLTFCYSVQDMIFEVMQNQHIASVAIYQNRPTVPVAVS</sequence>
<feature type="non-terminal residue" evidence="3">
    <location>
        <position position="1"/>
    </location>
</feature>
<dbReference type="PANTHER" id="PTHR13465:SF2">
    <property type="entry name" value="PHAGOSOME ASSEMBLY FACTOR 1"/>
    <property type="match status" value="1"/>
</dbReference>
<evidence type="ECO:0000313" key="3">
    <source>
        <dbReference type="EMBL" id="KAH3774326.1"/>
    </source>
</evidence>
<dbReference type="GO" id="GO:0043001">
    <property type="term" value="P:Golgi to plasma membrane protein transport"/>
    <property type="evidence" value="ECO:0007669"/>
    <property type="project" value="TreeGrafter"/>
</dbReference>
<comment type="caution">
    <text evidence="3">The sequence shown here is derived from an EMBL/GenBank/DDBJ whole genome shotgun (WGS) entry which is preliminary data.</text>
</comment>